<gene>
    <name evidence="1" type="ORF">LCGC14_1538590</name>
</gene>
<comment type="caution">
    <text evidence="1">The sequence shown here is derived from an EMBL/GenBank/DDBJ whole genome shotgun (WGS) entry which is preliminary data.</text>
</comment>
<reference evidence="1" key="1">
    <citation type="journal article" date="2015" name="Nature">
        <title>Complex archaea that bridge the gap between prokaryotes and eukaryotes.</title>
        <authorList>
            <person name="Spang A."/>
            <person name="Saw J.H."/>
            <person name="Jorgensen S.L."/>
            <person name="Zaremba-Niedzwiedzka K."/>
            <person name="Martijn J."/>
            <person name="Lind A.E."/>
            <person name="van Eijk R."/>
            <person name="Schleper C."/>
            <person name="Guy L."/>
            <person name="Ettema T.J."/>
        </authorList>
    </citation>
    <scope>NUCLEOTIDE SEQUENCE</scope>
</reference>
<organism evidence="1">
    <name type="scientific">marine sediment metagenome</name>
    <dbReference type="NCBI Taxonomy" id="412755"/>
    <lineage>
        <taxon>unclassified sequences</taxon>
        <taxon>metagenomes</taxon>
        <taxon>ecological metagenomes</taxon>
    </lineage>
</organism>
<proteinExistence type="predicted"/>
<dbReference type="AlphaFoldDB" id="A0A0F9L9T2"/>
<protein>
    <submittedName>
        <fullName evidence="1">Uncharacterized protein</fullName>
    </submittedName>
</protein>
<accession>A0A0F9L9T2</accession>
<name>A0A0F9L9T2_9ZZZZ</name>
<evidence type="ECO:0000313" key="1">
    <source>
        <dbReference type="EMBL" id="KKM60765.1"/>
    </source>
</evidence>
<dbReference type="EMBL" id="LAZR01011615">
    <property type="protein sequence ID" value="KKM60765.1"/>
    <property type="molecule type" value="Genomic_DNA"/>
</dbReference>
<sequence length="42" mass="4827">MTLEEAIKTAIEYETKIRDLYKEAVTVVDDPLGKKALQMLEE</sequence>
<feature type="non-terminal residue" evidence="1">
    <location>
        <position position="42"/>
    </location>
</feature>
<dbReference type="InterPro" id="IPR009078">
    <property type="entry name" value="Ferritin-like_SF"/>
</dbReference>
<dbReference type="SUPFAM" id="SSF47240">
    <property type="entry name" value="Ferritin-like"/>
    <property type="match status" value="1"/>
</dbReference>